<evidence type="ECO:0000313" key="2">
    <source>
        <dbReference type="EMBL" id="GAQ83549.1"/>
    </source>
</evidence>
<keyword evidence="3" id="KW-1185">Reference proteome</keyword>
<feature type="region of interest" description="Disordered" evidence="1">
    <location>
        <begin position="193"/>
        <end position="246"/>
    </location>
</feature>
<reference evidence="2 3" key="1">
    <citation type="journal article" date="2014" name="Nat. Commun.">
        <title>Klebsormidium flaccidum genome reveals primary factors for plant terrestrial adaptation.</title>
        <authorList>
            <person name="Hori K."/>
            <person name="Maruyama F."/>
            <person name="Fujisawa T."/>
            <person name="Togashi T."/>
            <person name="Yamamoto N."/>
            <person name="Seo M."/>
            <person name="Sato S."/>
            <person name="Yamada T."/>
            <person name="Mori H."/>
            <person name="Tajima N."/>
            <person name="Moriyama T."/>
            <person name="Ikeuchi M."/>
            <person name="Watanabe M."/>
            <person name="Wada H."/>
            <person name="Kobayashi K."/>
            <person name="Saito M."/>
            <person name="Masuda T."/>
            <person name="Sasaki-Sekimoto Y."/>
            <person name="Mashiguchi K."/>
            <person name="Awai K."/>
            <person name="Shimojima M."/>
            <person name="Masuda S."/>
            <person name="Iwai M."/>
            <person name="Nobusawa T."/>
            <person name="Narise T."/>
            <person name="Kondo S."/>
            <person name="Saito H."/>
            <person name="Sato R."/>
            <person name="Murakawa M."/>
            <person name="Ihara Y."/>
            <person name="Oshima-Yamada Y."/>
            <person name="Ohtaka K."/>
            <person name="Satoh M."/>
            <person name="Sonobe K."/>
            <person name="Ishii M."/>
            <person name="Ohtani R."/>
            <person name="Kanamori-Sato M."/>
            <person name="Honoki R."/>
            <person name="Miyazaki D."/>
            <person name="Mochizuki H."/>
            <person name="Umetsu J."/>
            <person name="Higashi K."/>
            <person name="Shibata D."/>
            <person name="Kamiya Y."/>
            <person name="Sato N."/>
            <person name="Nakamura Y."/>
            <person name="Tabata S."/>
            <person name="Ida S."/>
            <person name="Kurokawa K."/>
            <person name="Ohta H."/>
        </authorList>
    </citation>
    <scope>NUCLEOTIDE SEQUENCE [LARGE SCALE GENOMIC DNA]</scope>
    <source>
        <strain evidence="2 3">NIES-2285</strain>
    </source>
</reference>
<feature type="compositionally biased region" description="Basic and acidic residues" evidence="1">
    <location>
        <begin position="205"/>
        <end position="224"/>
    </location>
</feature>
<gene>
    <name evidence="2" type="ORF">KFL_001520190</name>
</gene>
<feature type="compositionally biased region" description="Polar residues" evidence="1">
    <location>
        <begin position="193"/>
        <end position="202"/>
    </location>
</feature>
<dbReference type="AlphaFoldDB" id="A0A1Y1I289"/>
<feature type="region of interest" description="Disordered" evidence="1">
    <location>
        <begin position="45"/>
        <end position="90"/>
    </location>
</feature>
<dbReference type="Proteomes" id="UP000054558">
    <property type="component" value="Unassembled WGS sequence"/>
</dbReference>
<protein>
    <submittedName>
        <fullName evidence="2">Uncharacterized protein</fullName>
    </submittedName>
</protein>
<proteinExistence type="predicted"/>
<evidence type="ECO:0000256" key="1">
    <source>
        <dbReference type="SAM" id="MobiDB-lite"/>
    </source>
</evidence>
<organism evidence="2 3">
    <name type="scientific">Klebsormidium nitens</name>
    <name type="common">Green alga</name>
    <name type="synonym">Ulothrix nitens</name>
    <dbReference type="NCBI Taxonomy" id="105231"/>
    <lineage>
        <taxon>Eukaryota</taxon>
        <taxon>Viridiplantae</taxon>
        <taxon>Streptophyta</taxon>
        <taxon>Klebsormidiophyceae</taxon>
        <taxon>Klebsormidiales</taxon>
        <taxon>Klebsormidiaceae</taxon>
        <taxon>Klebsormidium</taxon>
    </lineage>
</organism>
<sequence>MGDVSEPQKRKRKFSSPFARTLSPLETGYSEEKTVENHDAFKALQHSHERRAKEQQEAADVQSVLGSAGKRRQFSGGRPPLPPKKAGPTFQTDQRIVYEAKVQRLPVPQALSDLRGSDKDCAQWFLEVLAACMQPKHLLEWSELQPLVLSSTMARFRKSVLPEILRITGLVRNSSSNSFLSLLESSFKKTATLKSTSGQRTRTLPPKEDRVELNFSARPDREQKPACVSTSQSDRRSSEQDSQNLPQAVAAYNRQALEFSEMRGNKGKQLREVSTCIQASYDAQLLEFRSILGSRQKQLAEVARCLDAYDTGLDMLKHLLL</sequence>
<dbReference type="EMBL" id="DF237101">
    <property type="protein sequence ID" value="GAQ83549.1"/>
    <property type="molecule type" value="Genomic_DNA"/>
</dbReference>
<evidence type="ECO:0000313" key="3">
    <source>
        <dbReference type="Proteomes" id="UP000054558"/>
    </source>
</evidence>
<accession>A0A1Y1I289</accession>
<name>A0A1Y1I289_KLENI</name>